<protein>
    <recommendedName>
        <fullName evidence="4 5">Small ribosomal subunit protein uS9</fullName>
    </recommendedName>
</protein>
<dbReference type="OrthoDB" id="9803965at2"/>
<dbReference type="PANTHER" id="PTHR21569">
    <property type="entry name" value="RIBOSOMAL PROTEIN S9"/>
    <property type="match status" value="1"/>
</dbReference>
<comment type="similarity">
    <text evidence="1 5 6">Belongs to the universal ribosomal protein uS9 family.</text>
</comment>
<keyword evidence="2 5" id="KW-0689">Ribosomal protein</keyword>
<dbReference type="PATRIC" id="fig|1291052.5.peg.461"/>
<evidence type="ECO:0000313" key="8">
    <source>
        <dbReference type="EMBL" id="KRM54232.1"/>
    </source>
</evidence>
<proteinExistence type="inferred from homology"/>
<dbReference type="Proteomes" id="UP000051679">
    <property type="component" value="Unassembled WGS sequence"/>
</dbReference>
<evidence type="ECO:0000256" key="6">
    <source>
        <dbReference type="RuleBase" id="RU003815"/>
    </source>
</evidence>
<dbReference type="InterPro" id="IPR020574">
    <property type="entry name" value="Ribosomal_uS9_CS"/>
</dbReference>
<dbReference type="PROSITE" id="PS00360">
    <property type="entry name" value="RIBOSOMAL_S9"/>
    <property type="match status" value="1"/>
</dbReference>
<dbReference type="GO" id="GO:0003723">
    <property type="term" value="F:RNA binding"/>
    <property type="evidence" value="ECO:0007669"/>
    <property type="project" value="TreeGrafter"/>
</dbReference>
<gene>
    <name evidence="5" type="primary">rpsI</name>
    <name evidence="8" type="ORF">FC18_GL000450</name>
</gene>
<dbReference type="HAMAP" id="MF_00532_B">
    <property type="entry name" value="Ribosomal_uS9_B"/>
    <property type="match status" value="1"/>
</dbReference>
<dbReference type="EMBL" id="AYYO01000056">
    <property type="protein sequence ID" value="KRM54232.1"/>
    <property type="molecule type" value="Genomic_DNA"/>
</dbReference>
<dbReference type="InterPro" id="IPR000754">
    <property type="entry name" value="Ribosomal_uS9"/>
</dbReference>
<dbReference type="PANTHER" id="PTHR21569:SF1">
    <property type="entry name" value="SMALL RIBOSOMAL SUBUNIT PROTEIN US9M"/>
    <property type="match status" value="1"/>
</dbReference>
<sequence>MADVVAYSGTGRRKNSVARVRLVPGTGKITMNGKDAHDYLPFENLILDMTQPFGLTETVGQYDALVNVNGGGFTGQAGATRHGIARALLAVDPDFRAALKKAGMLTRDPRMKERKKPGLKKARKASQFSKR</sequence>
<evidence type="ECO:0000256" key="7">
    <source>
        <dbReference type="SAM" id="MobiDB-lite"/>
    </source>
</evidence>
<dbReference type="InterPro" id="IPR020568">
    <property type="entry name" value="Ribosomal_Su5_D2-typ_SF"/>
</dbReference>
<dbReference type="NCBIfam" id="NF001099">
    <property type="entry name" value="PRK00132.1"/>
    <property type="match status" value="1"/>
</dbReference>
<dbReference type="GO" id="GO:0022627">
    <property type="term" value="C:cytosolic small ribosomal subunit"/>
    <property type="evidence" value="ECO:0007669"/>
    <property type="project" value="TreeGrafter"/>
</dbReference>
<keyword evidence="9" id="KW-1185">Reference proteome</keyword>
<dbReference type="FunFam" id="3.30.230.10:FF:000001">
    <property type="entry name" value="30S ribosomal protein S9"/>
    <property type="match status" value="1"/>
</dbReference>
<dbReference type="STRING" id="1291052.FC18_GL000450"/>
<dbReference type="InterPro" id="IPR023035">
    <property type="entry name" value="Ribosomal_uS9_bac/plastid"/>
</dbReference>
<organism evidence="8 9">
    <name type="scientific">Lacticaseibacillus sharpeae JCM 1186 = DSM 20505</name>
    <dbReference type="NCBI Taxonomy" id="1291052"/>
    <lineage>
        <taxon>Bacteria</taxon>
        <taxon>Bacillati</taxon>
        <taxon>Bacillota</taxon>
        <taxon>Bacilli</taxon>
        <taxon>Lactobacillales</taxon>
        <taxon>Lactobacillaceae</taxon>
        <taxon>Lacticaseibacillus</taxon>
    </lineage>
</organism>
<comment type="caution">
    <text evidence="8">The sequence shown here is derived from an EMBL/GenBank/DDBJ whole genome shotgun (WGS) entry which is preliminary data.</text>
</comment>
<feature type="compositionally biased region" description="Basic residues" evidence="7">
    <location>
        <begin position="112"/>
        <end position="131"/>
    </location>
</feature>
<dbReference type="RefSeq" id="WP_054675540.1">
    <property type="nucleotide sequence ID" value="NZ_AYYO01000056.1"/>
</dbReference>
<dbReference type="GO" id="GO:0003735">
    <property type="term" value="F:structural constituent of ribosome"/>
    <property type="evidence" value="ECO:0007669"/>
    <property type="project" value="InterPro"/>
</dbReference>
<evidence type="ECO:0000256" key="1">
    <source>
        <dbReference type="ARBA" id="ARBA00005251"/>
    </source>
</evidence>
<dbReference type="AlphaFoldDB" id="A0A0R1ZGX5"/>
<dbReference type="InterPro" id="IPR014721">
    <property type="entry name" value="Ribsml_uS5_D2-typ_fold_subgr"/>
</dbReference>
<feature type="region of interest" description="Disordered" evidence="7">
    <location>
        <begin position="102"/>
        <end position="131"/>
    </location>
</feature>
<dbReference type="SUPFAM" id="SSF54211">
    <property type="entry name" value="Ribosomal protein S5 domain 2-like"/>
    <property type="match status" value="1"/>
</dbReference>
<dbReference type="Gene3D" id="3.30.230.10">
    <property type="match status" value="1"/>
</dbReference>
<dbReference type="GO" id="GO:0006412">
    <property type="term" value="P:translation"/>
    <property type="evidence" value="ECO:0007669"/>
    <property type="project" value="UniProtKB-UniRule"/>
</dbReference>
<dbReference type="Pfam" id="PF00380">
    <property type="entry name" value="Ribosomal_S9"/>
    <property type="match status" value="1"/>
</dbReference>
<evidence type="ECO:0000256" key="5">
    <source>
        <dbReference type="HAMAP-Rule" id="MF_00532"/>
    </source>
</evidence>
<accession>A0A0R1ZGX5</accession>
<evidence type="ECO:0000256" key="2">
    <source>
        <dbReference type="ARBA" id="ARBA00022980"/>
    </source>
</evidence>
<keyword evidence="3 5" id="KW-0687">Ribonucleoprotein</keyword>
<reference evidence="8 9" key="1">
    <citation type="journal article" date="2015" name="Genome Announc.">
        <title>Expanding the biotechnology potential of lactobacilli through comparative genomics of 213 strains and associated genera.</title>
        <authorList>
            <person name="Sun Z."/>
            <person name="Harris H.M."/>
            <person name="McCann A."/>
            <person name="Guo C."/>
            <person name="Argimon S."/>
            <person name="Zhang W."/>
            <person name="Yang X."/>
            <person name="Jeffery I.B."/>
            <person name="Cooney J.C."/>
            <person name="Kagawa T.F."/>
            <person name="Liu W."/>
            <person name="Song Y."/>
            <person name="Salvetti E."/>
            <person name="Wrobel A."/>
            <person name="Rasinkangas P."/>
            <person name="Parkhill J."/>
            <person name="Rea M.C."/>
            <person name="O'Sullivan O."/>
            <person name="Ritari J."/>
            <person name="Douillard F.P."/>
            <person name="Paul Ross R."/>
            <person name="Yang R."/>
            <person name="Briner A.E."/>
            <person name="Felis G.E."/>
            <person name="de Vos W.M."/>
            <person name="Barrangou R."/>
            <person name="Klaenhammer T.R."/>
            <person name="Caufield P.W."/>
            <person name="Cui Y."/>
            <person name="Zhang H."/>
            <person name="O'Toole P.W."/>
        </authorList>
    </citation>
    <scope>NUCLEOTIDE SEQUENCE [LARGE SCALE GENOMIC DNA]</scope>
    <source>
        <strain evidence="8 9">DSM 20505</strain>
    </source>
</reference>
<evidence type="ECO:0000256" key="3">
    <source>
        <dbReference type="ARBA" id="ARBA00023274"/>
    </source>
</evidence>
<evidence type="ECO:0000313" key="9">
    <source>
        <dbReference type="Proteomes" id="UP000051679"/>
    </source>
</evidence>
<evidence type="ECO:0000256" key="4">
    <source>
        <dbReference type="ARBA" id="ARBA00035259"/>
    </source>
</evidence>
<name>A0A0R1ZGX5_9LACO</name>